<evidence type="ECO:0000256" key="1">
    <source>
        <dbReference type="SAM" id="MobiDB-lite"/>
    </source>
</evidence>
<dbReference type="PANTHER" id="PTHR12894:SF49">
    <property type="entry name" value="VAM6_VPS39-LIKE PROTEIN"/>
    <property type="match status" value="1"/>
</dbReference>
<dbReference type="OrthoDB" id="5325112at2759"/>
<dbReference type="GO" id="GO:0034058">
    <property type="term" value="P:endosomal vesicle fusion"/>
    <property type="evidence" value="ECO:0007669"/>
    <property type="project" value="TreeGrafter"/>
</dbReference>
<name>H0ET76_GLAL7</name>
<accession>H0ET76</accession>
<evidence type="ECO:0000313" key="3">
    <source>
        <dbReference type="EMBL" id="EHK98279.1"/>
    </source>
</evidence>
<dbReference type="AlphaFoldDB" id="H0ET76"/>
<dbReference type="HOGENOM" id="CLU_004190_1_1_1"/>
<dbReference type="InParanoid" id="H0ET76"/>
<dbReference type="Pfam" id="PF10367">
    <property type="entry name" value="zf-Vps39_C"/>
    <property type="match status" value="1"/>
</dbReference>
<dbReference type="PROSITE" id="PS50219">
    <property type="entry name" value="CNH"/>
    <property type="match status" value="1"/>
</dbReference>
<dbReference type="InterPro" id="IPR019453">
    <property type="entry name" value="VPS39/TGFA1_Znf"/>
</dbReference>
<comment type="caution">
    <text evidence="3">The sequence shown here is derived from an EMBL/GenBank/DDBJ whole genome shotgun (WGS) entry which is preliminary data.</text>
</comment>
<gene>
    <name evidence="3" type="ORF">M7I_5931</name>
</gene>
<dbReference type="EMBL" id="AGUE01000159">
    <property type="protein sequence ID" value="EHK98279.1"/>
    <property type="molecule type" value="Genomic_DNA"/>
</dbReference>
<dbReference type="GO" id="GO:0000329">
    <property type="term" value="C:fungal-type vacuole membrane"/>
    <property type="evidence" value="ECO:0007669"/>
    <property type="project" value="TreeGrafter"/>
</dbReference>
<reference evidence="3 4" key="1">
    <citation type="journal article" date="2012" name="Eukaryot. Cell">
        <title>Genome sequence of the fungus Glarea lozoyensis: the first genome sequence of a species from the Helotiaceae family.</title>
        <authorList>
            <person name="Youssar L."/>
            <person name="Gruening B.A."/>
            <person name="Erxleben A."/>
            <person name="Guenther S."/>
            <person name="Huettel W."/>
        </authorList>
    </citation>
    <scope>NUCLEOTIDE SEQUENCE [LARGE SCALE GENOMIC DNA]</scope>
    <source>
        <strain evidence="4">ATCC 74030 / MF5533</strain>
    </source>
</reference>
<evidence type="ECO:0000259" key="2">
    <source>
        <dbReference type="PROSITE" id="PS50219"/>
    </source>
</evidence>
<dbReference type="Pfam" id="PF00780">
    <property type="entry name" value="CNH"/>
    <property type="match status" value="1"/>
</dbReference>
<dbReference type="InterPro" id="IPR001180">
    <property type="entry name" value="CNH_dom"/>
</dbReference>
<feature type="region of interest" description="Disordered" evidence="1">
    <location>
        <begin position="443"/>
        <end position="470"/>
    </location>
</feature>
<dbReference type="PANTHER" id="PTHR12894">
    <property type="entry name" value="CNH DOMAIN CONTAINING"/>
    <property type="match status" value="1"/>
</dbReference>
<evidence type="ECO:0000313" key="4">
    <source>
        <dbReference type="Proteomes" id="UP000005446"/>
    </source>
</evidence>
<dbReference type="GO" id="GO:0006914">
    <property type="term" value="P:autophagy"/>
    <property type="evidence" value="ECO:0007669"/>
    <property type="project" value="TreeGrafter"/>
</dbReference>
<dbReference type="InterPro" id="IPR032914">
    <property type="entry name" value="Vam6/VPS39/TRAP1"/>
</dbReference>
<feature type="region of interest" description="Disordered" evidence="1">
    <location>
        <begin position="49"/>
        <end position="73"/>
    </location>
</feature>
<feature type="compositionally biased region" description="Acidic residues" evidence="1">
    <location>
        <begin position="394"/>
        <end position="408"/>
    </location>
</feature>
<sequence length="815" mass="89795">MLSAFTARPIVELRARDKSKIESILAYGDRLLVGLNTGSLRVYRVNEIPEDKGEGNGTATATPDEGTVTNPAPKPVDLLREVEKFSTRSIEQLARIKEANVLISLSNYYVSIYDLQTYTLQEQLVKTKNATTFAVTSNIVKDSASGILEIISRLAVAVKRRLLLWSWHEAELESNVVEITLAESIRTLTWTSATKIICGMNSGYVIVDVLTQEIEDIVGPGAIGGAAGAQGGRFGSVGSTTLQPPSKGILEVRNPETLSLLQTITLPNASQMHFPPPNVSLAHAGKGFHVVSDRCIWGMGTTDYDTQVDELVEKGLYDEAISLLNMLEDALLRNKEERLRETKILKAQRLFDQRKYRDAIDIFLAEDVQAPPERVIRLYPPVIAGELSTFEEKSSEDEDAHENSEEANGDGAADDKQENTDPAKPAAISKLLKGHKKNASDAGSIRSFMKFDNNDGSDTSSVRPKQPEDSALEGKDLVNAALELNSFLVDARNRMKRWLDAETGKLVPQNTTGNGQNGRQGPSEASFESFLVAPASDAEKDLRYLEHVINELNDLNPEFHNDLVSAYLKDLKERNDRDSEDWKDLMNDPGFYEAQAVVLSNLGQHKQALVIYVFKIKDFQKAEEYCNYVYLQSDPSTVQSTQASTTDSDDSVPSIYHTLLSLYLTPPPPHEPNWPPALELLSKHGSRLPASSTMNLIPDTLPISELESYFRGRIRSVNSVVNEVRIVAGLRKTEVVSAQASLLLGDGKPGGKGGRNRGVYVEKDRVCGVCHKRLGRSVIAVLPDNEVVHYGCLNRADKRPIGGGMESLRSPPRRS</sequence>
<organism evidence="3 4">
    <name type="scientific">Glarea lozoyensis (strain ATCC 74030 / MF5533)</name>
    <dbReference type="NCBI Taxonomy" id="1104152"/>
    <lineage>
        <taxon>Eukaryota</taxon>
        <taxon>Fungi</taxon>
        <taxon>Dikarya</taxon>
        <taxon>Ascomycota</taxon>
        <taxon>Pezizomycotina</taxon>
        <taxon>Leotiomycetes</taxon>
        <taxon>Helotiales</taxon>
        <taxon>Helotiaceae</taxon>
        <taxon>Glarea</taxon>
    </lineage>
</organism>
<feature type="domain" description="CNH" evidence="2">
    <location>
        <begin position="18"/>
        <end position="331"/>
    </location>
</feature>
<feature type="region of interest" description="Disordered" evidence="1">
    <location>
        <begin position="390"/>
        <end position="423"/>
    </location>
</feature>
<proteinExistence type="predicted"/>
<protein>
    <submittedName>
        <fullName evidence="3">Putative Vam6/Vps39-like protein</fullName>
    </submittedName>
</protein>
<feature type="compositionally biased region" description="Polar residues" evidence="1">
    <location>
        <begin position="454"/>
        <end position="463"/>
    </location>
</feature>
<dbReference type="Proteomes" id="UP000005446">
    <property type="component" value="Unassembled WGS sequence"/>
</dbReference>
<keyword evidence="4" id="KW-1185">Reference proteome</keyword>